<evidence type="ECO:0000313" key="3">
    <source>
        <dbReference type="Proteomes" id="UP001295444"/>
    </source>
</evidence>
<evidence type="ECO:0000313" key="2">
    <source>
        <dbReference type="EMBL" id="CAH2300976.1"/>
    </source>
</evidence>
<name>A0AAD1SJG2_PELCU</name>
<feature type="coiled-coil region" evidence="1">
    <location>
        <begin position="15"/>
        <end position="42"/>
    </location>
</feature>
<dbReference type="EMBL" id="OW240917">
    <property type="protein sequence ID" value="CAH2300976.1"/>
    <property type="molecule type" value="Genomic_DNA"/>
</dbReference>
<dbReference type="PANTHER" id="PTHR11505">
    <property type="entry name" value="L1 TRANSPOSABLE ELEMENT-RELATED"/>
    <property type="match status" value="1"/>
</dbReference>
<proteinExistence type="predicted"/>
<protein>
    <submittedName>
        <fullName evidence="2">Uncharacterized protein</fullName>
    </submittedName>
</protein>
<dbReference type="InterPro" id="IPR004244">
    <property type="entry name" value="Transposase_22"/>
</dbReference>
<dbReference type="AlphaFoldDB" id="A0AAD1SJG2"/>
<dbReference type="Gene3D" id="3.30.250.20">
    <property type="entry name" value="L1 transposable element, C-terminal domain"/>
    <property type="match status" value="1"/>
</dbReference>
<dbReference type="InterPro" id="IPR042566">
    <property type="entry name" value="L1_C"/>
</dbReference>
<organism evidence="2 3">
    <name type="scientific">Pelobates cultripes</name>
    <name type="common">Western spadefoot toad</name>
    <dbReference type="NCBI Taxonomy" id="61616"/>
    <lineage>
        <taxon>Eukaryota</taxon>
        <taxon>Metazoa</taxon>
        <taxon>Chordata</taxon>
        <taxon>Craniata</taxon>
        <taxon>Vertebrata</taxon>
        <taxon>Euteleostomi</taxon>
        <taxon>Amphibia</taxon>
        <taxon>Batrachia</taxon>
        <taxon>Anura</taxon>
        <taxon>Pelobatoidea</taxon>
        <taxon>Pelobatidae</taxon>
        <taxon>Pelobates</taxon>
    </lineage>
</organism>
<keyword evidence="1" id="KW-0175">Coiled coil</keyword>
<evidence type="ECO:0000256" key="1">
    <source>
        <dbReference type="SAM" id="Coils"/>
    </source>
</evidence>
<sequence>MADYAEAHDSFAAKMEEMEEWLEKQELKNMDLEERSQCQNLRVRGVPEDVQATDLMAYLTGMFQALAPDIPANMFLMDRAHRVAKPQYLPASTTRDVLTKLHYYHVKEALLRSTWPQHDLPEQYRHIQVYADLSAETLRHRRHFRDITSELRNRKIPYRWGFPIKLLIS</sequence>
<dbReference type="Gene3D" id="3.30.70.1820">
    <property type="entry name" value="L1 transposable element, RRM domain"/>
    <property type="match status" value="1"/>
</dbReference>
<reference evidence="2" key="1">
    <citation type="submission" date="2022-03" db="EMBL/GenBank/DDBJ databases">
        <authorList>
            <person name="Alioto T."/>
            <person name="Alioto T."/>
            <person name="Gomez Garrido J."/>
        </authorList>
    </citation>
    <scope>NUCLEOTIDE SEQUENCE</scope>
</reference>
<keyword evidence="3" id="KW-1185">Reference proteome</keyword>
<gene>
    <name evidence="2" type="ORF">PECUL_23A004172</name>
</gene>
<dbReference type="Proteomes" id="UP001295444">
    <property type="component" value="Chromosome 06"/>
</dbReference>
<accession>A0AAD1SJG2</accession>